<name>A0A5N5TEF6_9CRUS</name>
<protein>
    <submittedName>
        <fullName evidence="3">Transcription termination factor 3, mitochondrial</fullName>
    </submittedName>
</protein>
<keyword evidence="2" id="KW-0809">Transit peptide</keyword>
<accession>A0A5N5TEF6</accession>
<dbReference type="AlphaFoldDB" id="A0A5N5TEF6"/>
<dbReference type="SMART" id="SM00733">
    <property type="entry name" value="Mterf"/>
    <property type="match status" value="2"/>
</dbReference>
<dbReference type="EMBL" id="SEYY01001944">
    <property type="protein sequence ID" value="KAB7505033.1"/>
    <property type="molecule type" value="Genomic_DNA"/>
</dbReference>
<dbReference type="OrthoDB" id="637682at2759"/>
<dbReference type="Gene3D" id="1.25.70.10">
    <property type="entry name" value="Transcription termination factor 3, mitochondrial"/>
    <property type="match status" value="1"/>
</dbReference>
<comment type="similarity">
    <text evidence="1">Belongs to the mTERF family.</text>
</comment>
<evidence type="ECO:0000313" key="4">
    <source>
        <dbReference type="Proteomes" id="UP000326759"/>
    </source>
</evidence>
<dbReference type="GO" id="GO:0003676">
    <property type="term" value="F:nucleic acid binding"/>
    <property type="evidence" value="ECO:0007669"/>
    <property type="project" value="InterPro"/>
</dbReference>
<evidence type="ECO:0000313" key="3">
    <source>
        <dbReference type="EMBL" id="KAB7505033.1"/>
    </source>
</evidence>
<dbReference type="Proteomes" id="UP000326759">
    <property type="component" value="Unassembled WGS sequence"/>
</dbReference>
<gene>
    <name evidence="3" type="primary">MTERF3</name>
    <name evidence="3" type="ORF">Anas_12767</name>
</gene>
<proteinExistence type="inferred from homology"/>
<sequence length="226" mass="26246">MEHSVFKFACNISSQVLKSYSFISRHVSISPLIIDYNYLCVKKKKPCFFSQSYFHTSTNYFCKPNELISSKVVGNHVSETESHLDIKENVEKKPIISVKKNVLQPADTTNINFIAPDIKPTFNLAAYADRSVVLKHLIQLGVEIGRWDEKKEICANILSKDFENDIKPYIFFLHEHGVPTEQLGNWITKNPYIFEQSLENIQIRINYLESRKFKNENITFIFKQSS</sequence>
<dbReference type="InterPro" id="IPR003690">
    <property type="entry name" value="MTERF"/>
</dbReference>
<evidence type="ECO:0000256" key="2">
    <source>
        <dbReference type="ARBA" id="ARBA00022946"/>
    </source>
</evidence>
<dbReference type="Pfam" id="PF02536">
    <property type="entry name" value="mTERF"/>
    <property type="match status" value="1"/>
</dbReference>
<reference evidence="3 4" key="1">
    <citation type="journal article" date="2019" name="PLoS Biol.">
        <title>Sex chromosomes control vertical transmission of feminizing Wolbachia symbionts in an isopod.</title>
        <authorList>
            <person name="Becking T."/>
            <person name="Chebbi M.A."/>
            <person name="Giraud I."/>
            <person name="Moumen B."/>
            <person name="Laverre T."/>
            <person name="Caubet Y."/>
            <person name="Peccoud J."/>
            <person name="Gilbert C."/>
            <person name="Cordaux R."/>
        </authorList>
    </citation>
    <scope>NUCLEOTIDE SEQUENCE [LARGE SCALE GENOMIC DNA]</scope>
    <source>
        <strain evidence="3">ANa2</strain>
        <tissue evidence="3">Whole body excluding digestive tract and cuticle</tissue>
    </source>
</reference>
<dbReference type="InterPro" id="IPR038538">
    <property type="entry name" value="MTERF_sf"/>
</dbReference>
<organism evidence="3 4">
    <name type="scientific">Armadillidium nasatum</name>
    <dbReference type="NCBI Taxonomy" id="96803"/>
    <lineage>
        <taxon>Eukaryota</taxon>
        <taxon>Metazoa</taxon>
        <taxon>Ecdysozoa</taxon>
        <taxon>Arthropoda</taxon>
        <taxon>Crustacea</taxon>
        <taxon>Multicrustacea</taxon>
        <taxon>Malacostraca</taxon>
        <taxon>Eumalacostraca</taxon>
        <taxon>Peracarida</taxon>
        <taxon>Isopoda</taxon>
        <taxon>Oniscidea</taxon>
        <taxon>Crinocheta</taxon>
        <taxon>Armadillidiidae</taxon>
        <taxon>Armadillidium</taxon>
    </lineage>
</organism>
<evidence type="ECO:0000256" key="1">
    <source>
        <dbReference type="ARBA" id="ARBA00007692"/>
    </source>
</evidence>
<keyword evidence="4" id="KW-1185">Reference proteome</keyword>
<comment type="caution">
    <text evidence="3">The sequence shown here is derived from an EMBL/GenBank/DDBJ whole genome shotgun (WGS) entry which is preliminary data.</text>
</comment>